<organism evidence="9">
    <name type="scientific">Glycine max</name>
    <name type="common">Soybean</name>
    <name type="synonym">Glycine hispida</name>
    <dbReference type="NCBI Taxonomy" id="3847"/>
    <lineage>
        <taxon>Eukaryota</taxon>
        <taxon>Viridiplantae</taxon>
        <taxon>Streptophyta</taxon>
        <taxon>Embryophyta</taxon>
        <taxon>Tracheophyta</taxon>
        <taxon>Spermatophyta</taxon>
        <taxon>Magnoliopsida</taxon>
        <taxon>eudicotyledons</taxon>
        <taxon>Gunneridae</taxon>
        <taxon>Pentapetalae</taxon>
        <taxon>rosids</taxon>
        <taxon>fabids</taxon>
        <taxon>Fabales</taxon>
        <taxon>Fabaceae</taxon>
        <taxon>Papilionoideae</taxon>
        <taxon>50 kb inversion clade</taxon>
        <taxon>NPAAA clade</taxon>
        <taxon>indigoferoid/millettioid clade</taxon>
        <taxon>Phaseoleae</taxon>
        <taxon>Glycine</taxon>
        <taxon>Glycine subgen. Soja</taxon>
    </lineage>
</organism>
<dbReference type="SUPFAM" id="SSF54171">
    <property type="entry name" value="DNA-binding domain"/>
    <property type="match status" value="1"/>
</dbReference>
<dbReference type="SMART" id="SM00380">
    <property type="entry name" value="AP2"/>
    <property type="match status" value="1"/>
</dbReference>
<dbReference type="Pfam" id="PF00847">
    <property type="entry name" value="AP2"/>
    <property type="match status" value="1"/>
</dbReference>
<dbReference type="Gramene" id="KRG94719">
    <property type="protein sequence ID" value="KRG94719"/>
    <property type="gene ID" value="GLYMA_19G104200"/>
</dbReference>
<protein>
    <recommendedName>
        <fullName evidence="8">AP2/ERF domain-containing protein</fullName>
    </recommendedName>
</protein>
<dbReference type="FunFam" id="3.30.730.10:FF:000001">
    <property type="entry name" value="Ethylene-responsive transcription factor 2"/>
    <property type="match status" value="1"/>
</dbReference>
<comment type="similarity">
    <text evidence="6">Belongs to the AP2/ERF transcription factor family. ERF subfamily.</text>
</comment>
<sequence>MANAILNPAPPSFGVEEDESMHELWLWLHENRRSSCENCLAFATTLAFSSCENCQNPLDELLRRLSQGEEASQFSFIHPINNTSDDSTPSTPIPQYGQISNSCLIETQDPSQQPLNQGGNGRKRHYRGVRQRPWGKWAAEIRDPKKAARVWLGTFDTAEAAAAAYDAAALKFKGSKAKLNFPEHVLVPPPPISSSPYNNNHQNNHSYCYGSSALAPPPPLPLPSSQHVYDQPQQPLLSSSSQEEGFPNLMQYAQLLWSRDDDDLQRVASGLHHQQHHHHHHHPNEAFYDSSSSTLFSSSSTTSSMAVSDQQQIGDDTSTAPKRGEYYDSCFFRGNDFHDKN</sequence>
<keyword evidence="4" id="KW-0804">Transcription</keyword>
<dbReference type="EnsemblPlants" id="KRG94719">
    <property type="protein sequence ID" value="KRG94719"/>
    <property type="gene ID" value="GLYMA_19G104200"/>
</dbReference>
<dbReference type="GO" id="GO:0009873">
    <property type="term" value="P:ethylene-activated signaling pathway"/>
    <property type="evidence" value="ECO:0007669"/>
    <property type="project" value="InterPro"/>
</dbReference>
<evidence type="ECO:0000256" key="1">
    <source>
        <dbReference type="ARBA" id="ARBA00004123"/>
    </source>
</evidence>
<name>K7MXN6_SOYBN</name>
<dbReference type="PANTHER" id="PTHR31190:SF489">
    <property type="entry name" value="ETHYLENE-RESPONSIVE TRANSCRIPTION FACTOR ERF113-RELATED"/>
    <property type="match status" value="1"/>
</dbReference>
<proteinExistence type="inferred from homology"/>
<feature type="domain" description="AP2/ERF" evidence="8">
    <location>
        <begin position="125"/>
        <end position="182"/>
    </location>
</feature>
<evidence type="ECO:0000256" key="7">
    <source>
        <dbReference type="SAM" id="MobiDB-lite"/>
    </source>
</evidence>
<evidence type="ECO:0000256" key="5">
    <source>
        <dbReference type="ARBA" id="ARBA00023242"/>
    </source>
</evidence>
<dbReference type="Gene3D" id="3.30.730.10">
    <property type="entry name" value="AP2/ERF domain"/>
    <property type="match status" value="1"/>
</dbReference>
<evidence type="ECO:0000256" key="4">
    <source>
        <dbReference type="ARBA" id="ARBA00023163"/>
    </source>
</evidence>
<dbReference type="PRINTS" id="PR00367">
    <property type="entry name" value="ETHRSPELEMNT"/>
</dbReference>
<dbReference type="GO" id="GO:0003700">
    <property type="term" value="F:DNA-binding transcription factor activity"/>
    <property type="evidence" value="ECO:0007669"/>
    <property type="project" value="InterPro"/>
</dbReference>
<evidence type="ECO:0000259" key="8">
    <source>
        <dbReference type="PROSITE" id="PS51032"/>
    </source>
</evidence>
<evidence type="ECO:0000313" key="10">
    <source>
        <dbReference type="EnsemblPlants" id="KRG94719"/>
    </source>
</evidence>
<keyword evidence="5" id="KW-0539">Nucleus</keyword>
<dbReference type="HOGENOM" id="CLU_042594_0_0_1"/>
<feature type="compositionally biased region" description="Low complexity" evidence="7">
    <location>
        <begin position="231"/>
        <end position="242"/>
    </location>
</feature>
<evidence type="ECO:0000256" key="6">
    <source>
        <dbReference type="ARBA" id="ARBA00024343"/>
    </source>
</evidence>
<dbReference type="InterPro" id="IPR036955">
    <property type="entry name" value="AP2/ERF_dom_sf"/>
</dbReference>
<evidence type="ECO:0000256" key="3">
    <source>
        <dbReference type="ARBA" id="ARBA00023125"/>
    </source>
</evidence>
<dbReference type="InParanoid" id="K7MXN6"/>
<dbReference type="GO" id="GO:0005634">
    <property type="term" value="C:nucleus"/>
    <property type="evidence" value="ECO:0007669"/>
    <property type="project" value="UniProtKB-SubCell"/>
</dbReference>
<feature type="compositionally biased region" description="Low complexity" evidence="7">
    <location>
        <begin position="290"/>
        <end position="304"/>
    </location>
</feature>
<dbReference type="InterPro" id="IPR001471">
    <property type="entry name" value="AP2/ERF_dom"/>
</dbReference>
<comment type="subcellular location">
    <subcellularLocation>
        <location evidence="1">Nucleus</location>
    </subcellularLocation>
</comment>
<evidence type="ECO:0000313" key="11">
    <source>
        <dbReference type="Proteomes" id="UP000008827"/>
    </source>
</evidence>
<feature type="region of interest" description="Disordered" evidence="7">
    <location>
        <begin position="270"/>
        <end position="325"/>
    </location>
</feature>
<dbReference type="InterPro" id="IPR016177">
    <property type="entry name" value="DNA-bd_dom_sf"/>
</dbReference>
<reference evidence="9 10" key="1">
    <citation type="journal article" date="2010" name="Nature">
        <title>Genome sequence of the palaeopolyploid soybean.</title>
        <authorList>
            <person name="Schmutz J."/>
            <person name="Cannon S.B."/>
            <person name="Schlueter J."/>
            <person name="Ma J."/>
            <person name="Mitros T."/>
            <person name="Nelson W."/>
            <person name="Hyten D.L."/>
            <person name="Song Q."/>
            <person name="Thelen J.J."/>
            <person name="Cheng J."/>
            <person name="Xu D."/>
            <person name="Hellsten U."/>
            <person name="May G.D."/>
            <person name="Yu Y."/>
            <person name="Sakurai T."/>
            <person name="Umezawa T."/>
            <person name="Bhattacharyya M.K."/>
            <person name="Sandhu D."/>
            <person name="Valliyodan B."/>
            <person name="Lindquist E."/>
            <person name="Peto M."/>
            <person name="Grant D."/>
            <person name="Shu S."/>
            <person name="Goodstein D."/>
            <person name="Barry K."/>
            <person name="Futrell-Griggs M."/>
            <person name="Abernathy B."/>
            <person name="Du J."/>
            <person name="Tian Z."/>
            <person name="Zhu L."/>
            <person name="Gill N."/>
            <person name="Joshi T."/>
            <person name="Libault M."/>
            <person name="Sethuraman A."/>
            <person name="Zhang X.-C."/>
            <person name="Shinozaki K."/>
            <person name="Nguyen H.T."/>
            <person name="Wing R.A."/>
            <person name="Cregan P."/>
            <person name="Specht J."/>
            <person name="Grimwood J."/>
            <person name="Rokhsar D."/>
            <person name="Stacey G."/>
            <person name="Shoemaker R.C."/>
            <person name="Jackson S.A."/>
        </authorList>
    </citation>
    <scope>NUCLEOTIDE SEQUENCE</scope>
    <source>
        <strain evidence="10">cv. Williams 82</strain>
        <tissue evidence="9">Callus</tissue>
    </source>
</reference>
<feature type="compositionally biased region" description="Polar residues" evidence="7">
    <location>
        <begin position="108"/>
        <end position="117"/>
    </location>
</feature>
<keyword evidence="2" id="KW-0805">Transcription regulation</keyword>
<evidence type="ECO:0000313" key="9">
    <source>
        <dbReference type="EMBL" id="KRG94719.1"/>
    </source>
</evidence>
<dbReference type="CDD" id="cd00018">
    <property type="entry name" value="AP2"/>
    <property type="match status" value="1"/>
</dbReference>
<feature type="region of interest" description="Disordered" evidence="7">
    <location>
        <begin position="108"/>
        <end position="128"/>
    </location>
</feature>
<dbReference type="OMA" id="RSSCENC"/>
<dbReference type="eggNOG" id="ENOG502RZR5">
    <property type="taxonomic scope" value="Eukaryota"/>
</dbReference>
<evidence type="ECO:0000256" key="2">
    <source>
        <dbReference type="ARBA" id="ARBA00023015"/>
    </source>
</evidence>
<accession>K7MXN6</accession>
<keyword evidence="11" id="KW-1185">Reference proteome</keyword>
<dbReference type="InterPro" id="IPR044808">
    <property type="entry name" value="ERF_plant"/>
</dbReference>
<dbReference type="AlphaFoldDB" id="K7MXN6"/>
<dbReference type="PROSITE" id="PS51032">
    <property type="entry name" value="AP2_ERF"/>
    <property type="match status" value="1"/>
</dbReference>
<dbReference type="GO" id="GO:0003677">
    <property type="term" value="F:DNA binding"/>
    <property type="evidence" value="ECO:0007669"/>
    <property type="project" value="UniProtKB-KW"/>
</dbReference>
<dbReference type="Proteomes" id="UP000008827">
    <property type="component" value="Chromosome 19"/>
</dbReference>
<dbReference type="PANTHER" id="PTHR31190">
    <property type="entry name" value="DNA-BINDING DOMAIN"/>
    <property type="match status" value="1"/>
</dbReference>
<dbReference type="PaxDb" id="3847-GLYMA19G27790.2"/>
<reference evidence="10" key="2">
    <citation type="submission" date="2018-02" db="UniProtKB">
        <authorList>
            <consortium name="EnsemblPlants"/>
        </authorList>
    </citation>
    <scope>IDENTIFICATION</scope>
    <source>
        <strain evidence="10">Williams 82</strain>
    </source>
</reference>
<feature type="region of interest" description="Disordered" evidence="7">
    <location>
        <begin position="208"/>
        <end position="244"/>
    </location>
</feature>
<keyword evidence="3" id="KW-0238">DNA-binding</keyword>
<gene>
    <name evidence="9" type="ORF">GLYMA_19G104200</name>
</gene>
<dbReference type="EMBL" id="CM000852">
    <property type="protein sequence ID" value="KRG94719.1"/>
    <property type="molecule type" value="Genomic_DNA"/>
</dbReference>
<feature type="compositionally biased region" description="Basic residues" evidence="7">
    <location>
        <begin position="273"/>
        <end position="282"/>
    </location>
</feature>
<reference evidence="9" key="3">
    <citation type="submission" date="2018-07" db="EMBL/GenBank/DDBJ databases">
        <title>WGS assembly of Glycine max.</title>
        <authorList>
            <person name="Schmutz J."/>
            <person name="Cannon S."/>
            <person name="Schlueter J."/>
            <person name="Ma J."/>
            <person name="Mitros T."/>
            <person name="Nelson W."/>
            <person name="Hyten D."/>
            <person name="Song Q."/>
            <person name="Thelen J."/>
            <person name="Cheng J."/>
            <person name="Xu D."/>
            <person name="Hellsten U."/>
            <person name="May G."/>
            <person name="Yu Y."/>
            <person name="Sakurai T."/>
            <person name="Umezawa T."/>
            <person name="Bhattacharyya M."/>
            <person name="Sandhu D."/>
            <person name="Valliyodan B."/>
            <person name="Lindquist E."/>
            <person name="Peto M."/>
            <person name="Grant D."/>
            <person name="Shu S."/>
            <person name="Goodstein D."/>
            <person name="Barry K."/>
            <person name="Futrell-Griggs M."/>
            <person name="Abernathy B."/>
            <person name="Du J."/>
            <person name="Tian Z."/>
            <person name="Zhu L."/>
            <person name="Gill N."/>
            <person name="Joshi T."/>
            <person name="Libault M."/>
            <person name="Sethuraman A."/>
            <person name="Zhang X."/>
            <person name="Shinozaki K."/>
            <person name="Nguyen H."/>
            <person name="Wing R."/>
            <person name="Cregan P."/>
            <person name="Specht J."/>
            <person name="Grimwood J."/>
            <person name="Rokhsar D."/>
            <person name="Stacey G."/>
            <person name="Shoemaker R."/>
            <person name="Jackson S."/>
        </authorList>
    </citation>
    <scope>NUCLEOTIDE SEQUENCE</scope>
    <source>
        <tissue evidence="9">Callus</tissue>
    </source>
</reference>
<dbReference type="SMR" id="K7MXN6"/>
<feature type="compositionally biased region" description="Polar residues" evidence="7">
    <location>
        <begin position="305"/>
        <end position="320"/>
    </location>
</feature>